<sequence>VRSPETNREGFVPSNFVKVVKPKASIFATILKKHGQRKKSEPSKQLPAHPSPSLNNGDTSIRARTNGNSTVPPETTSSGSVFQPVLSTYIPHREQMKFHCPKENGLWS</sequence>
<dbReference type="AlphaFoldDB" id="A0A0B6Z9F7"/>
<gene>
    <name evidence="2" type="primary">ORF54121</name>
</gene>
<evidence type="ECO:0000256" key="1">
    <source>
        <dbReference type="SAM" id="MobiDB-lite"/>
    </source>
</evidence>
<proteinExistence type="predicted"/>
<feature type="non-terminal residue" evidence="2">
    <location>
        <position position="1"/>
    </location>
</feature>
<dbReference type="EMBL" id="HACG01018298">
    <property type="protein sequence ID" value="CEK65163.1"/>
    <property type="molecule type" value="Transcribed_RNA"/>
</dbReference>
<evidence type="ECO:0008006" key="3">
    <source>
        <dbReference type="Google" id="ProtNLM"/>
    </source>
</evidence>
<evidence type="ECO:0000313" key="2">
    <source>
        <dbReference type="EMBL" id="CEK65163.1"/>
    </source>
</evidence>
<protein>
    <recommendedName>
        <fullName evidence="3">SH3 domain-containing protein</fullName>
    </recommendedName>
</protein>
<feature type="region of interest" description="Disordered" evidence="1">
    <location>
        <begin position="32"/>
        <end position="82"/>
    </location>
</feature>
<organism evidence="2">
    <name type="scientific">Arion vulgaris</name>
    <dbReference type="NCBI Taxonomy" id="1028688"/>
    <lineage>
        <taxon>Eukaryota</taxon>
        <taxon>Metazoa</taxon>
        <taxon>Spiralia</taxon>
        <taxon>Lophotrochozoa</taxon>
        <taxon>Mollusca</taxon>
        <taxon>Gastropoda</taxon>
        <taxon>Heterobranchia</taxon>
        <taxon>Euthyneura</taxon>
        <taxon>Panpulmonata</taxon>
        <taxon>Eupulmonata</taxon>
        <taxon>Stylommatophora</taxon>
        <taxon>Helicina</taxon>
        <taxon>Arionoidea</taxon>
        <taxon>Arionidae</taxon>
        <taxon>Arion</taxon>
    </lineage>
</organism>
<accession>A0A0B6Z9F7</accession>
<reference evidence="2" key="1">
    <citation type="submission" date="2014-12" db="EMBL/GenBank/DDBJ databases">
        <title>Insight into the proteome of Arion vulgaris.</title>
        <authorList>
            <person name="Aradska J."/>
            <person name="Bulat T."/>
            <person name="Smidak R."/>
            <person name="Sarate P."/>
            <person name="Gangsoo J."/>
            <person name="Sialana F."/>
            <person name="Bilban M."/>
            <person name="Lubec G."/>
        </authorList>
    </citation>
    <scope>NUCLEOTIDE SEQUENCE</scope>
    <source>
        <tissue evidence="2">Skin</tissue>
    </source>
</reference>
<name>A0A0B6Z9F7_9EUPU</name>
<feature type="compositionally biased region" description="Polar residues" evidence="1">
    <location>
        <begin position="52"/>
        <end position="81"/>
    </location>
</feature>